<dbReference type="EMBL" id="JAPDPI010000005">
    <property type="protein sequence ID" value="MCW3804815.1"/>
    <property type="molecule type" value="Genomic_DNA"/>
</dbReference>
<dbReference type="Pfam" id="PF20259">
    <property type="entry name" value="tRNA_Me_trans_M"/>
    <property type="match status" value="1"/>
</dbReference>
<dbReference type="GO" id="GO:0103016">
    <property type="term" value="F:tRNA-uridine 2-sulfurtransferase activity"/>
    <property type="evidence" value="ECO:0007669"/>
    <property type="project" value="UniProtKB-EC"/>
</dbReference>
<evidence type="ECO:0000256" key="2">
    <source>
        <dbReference type="ARBA" id="ARBA00022679"/>
    </source>
</evidence>
<dbReference type="NCBIfam" id="TIGR00420">
    <property type="entry name" value="trmU"/>
    <property type="match status" value="1"/>
</dbReference>
<keyword evidence="13" id="KW-1185">Reference proteome</keyword>
<feature type="region of interest" description="Interaction with tRNA" evidence="9">
    <location>
        <begin position="143"/>
        <end position="145"/>
    </location>
</feature>
<evidence type="ECO:0000256" key="7">
    <source>
        <dbReference type="ARBA" id="ARBA00023157"/>
    </source>
</evidence>
<feature type="site" description="Interaction with tRNA" evidence="9">
    <location>
        <position position="122"/>
    </location>
</feature>
<dbReference type="PANTHER" id="PTHR11933">
    <property type="entry name" value="TRNA 5-METHYLAMINOMETHYL-2-THIOURIDYLATE -METHYLTRANSFERASE"/>
    <property type="match status" value="1"/>
</dbReference>
<protein>
    <recommendedName>
        <fullName evidence="9">tRNA-specific 2-thiouridylase MnmA</fullName>
        <ecNumber evidence="9">2.8.1.13</ecNumber>
    </recommendedName>
</protein>
<name>A0AAE3SIL2_9BACT</name>
<feature type="binding site" evidence="9">
    <location>
        <begin position="9"/>
        <end position="16"/>
    </location>
    <ligand>
        <name>ATP</name>
        <dbReference type="ChEBI" id="CHEBI:30616"/>
    </ligand>
</feature>
<keyword evidence="2 9" id="KW-0808">Transferase</keyword>
<dbReference type="HAMAP" id="MF_00144">
    <property type="entry name" value="tRNA_thiouridyl_MnmA"/>
    <property type="match status" value="1"/>
</dbReference>
<feature type="domain" description="tRNA-specific 2-thiouridylase MnmA-like C-terminal" evidence="10">
    <location>
        <begin position="277"/>
        <end position="353"/>
    </location>
</feature>
<dbReference type="InterPro" id="IPR023382">
    <property type="entry name" value="MnmA-like_central_sf"/>
</dbReference>
<dbReference type="Gene3D" id="3.40.50.620">
    <property type="entry name" value="HUPs"/>
    <property type="match status" value="1"/>
</dbReference>
<evidence type="ECO:0000313" key="13">
    <source>
        <dbReference type="Proteomes" id="UP001207408"/>
    </source>
</evidence>
<dbReference type="InterPro" id="IPR004506">
    <property type="entry name" value="MnmA-like"/>
</dbReference>
<organism evidence="12 13">
    <name type="scientific">Plebeiibacterium marinum</name>
    <dbReference type="NCBI Taxonomy" id="2992111"/>
    <lineage>
        <taxon>Bacteria</taxon>
        <taxon>Pseudomonadati</taxon>
        <taxon>Bacteroidota</taxon>
        <taxon>Bacteroidia</taxon>
        <taxon>Marinilabiliales</taxon>
        <taxon>Marinilabiliaceae</taxon>
        <taxon>Plebeiibacterium</taxon>
    </lineage>
</organism>
<dbReference type="PANTHER" id="PTHR11933:SF5">
    <property type="entry name" value="MITOCHONDRIAL TRNA-SPECIFIC 2-THIOURIDYLASE 1"/>
    <property type="match status" value="1"/>
</dbReference>
<dbReference type="Proteomes" id="UP001207408">
    <property type="component" value="Unassembled WGS sequence"/>
</dbReference>
<dbReference type="CDD" id="cd01998">
    <property type="entry name" value="MnmA_TRMU-like"/>
    <property type="match status" value="1"/>
</dbReference>
<evidence type="ECO:0000259" key="10">
    <source>
        <dbReference type="Pfam" id="PF20258"/>
    </source>
</evidence>
<evidence type="ECO:0000256" key="9">
    <source>
        <dbReference type="HAMAP-Rule" id="MF_00144"/>
    </source>
</evidence>
<comment type="caution">
    <text evidence="12">The sequence shown here is derived from an EMBL/GenBank/DDBJ whole genome shotgun (WGS) entry which is preliminary data.</text>
</comment>
<feature type="site" description="Interaction with tRNA" evidence="9">
    <location>
        <position position="337"/>
    </location>
</feature>
<evidence type="ECO:0000256" key="5">
    <source>
        <dbReference type="ARBA" id="ARBA00022840"/>
    </source>
</evidence>
<dbReference type="GO" id="GO:0005524">
    <property type="term" value="F:ATP binding"/>
    <property type="evidence" value="ECO:0007669"/>
    <property type="project" value="UniProtKB-KW"/>
</dbReference>
<dbReference type="SUPFAM" id="SSF52402">
    <property type="entry name" value="Adenine nucleotide alpha hydrolases-like"/>
    <property type="match status" value="1"/>
</dbReference>
<feature type="active site" description="Nucleophile" evidence="9">
    <location>
        <position position="97"/>
    </location>
</feature>
<dbReference type="InterPro" id="IPR046884">
    <property type="entry name" value="MnmA-like_central"/>
</dbReference>
<keyword evidence="6 9" id="KW-0694">RNA-binding</keyword>
<comment type="catalytic activity">
    <reaction evidence="8 9">
        <text>S-sulfanyl-L-cysteinyl-[protein] + uridine(34) in tRNA + AH2 + ATP = 2-thiouridine(34) in tRNA + L-cysteinyl-[protein] + A + AMP + diphosphate + H(+)</text>
        <dbReference type="Rhea" id="RHEA:47032"/>
        <dbReference type="Rhea" id="RHEA-COMP:10131"/>
        <dbReference type="Rhea" id="RHEA-COMP:11726"/>
        <dbReference type="Rhea" id="RHEA-COMP:11727"/>
        <dbReference type="Rhea" id="RHEA-COMP:11728"/>
        <dbReference type="ChEBI" id="CHEBI:13193"/>
        <dbReference type="ChEBI" id="CHEBI:15378"/>
        <dbReference type="ChEBI" id="CHEBI:17499"/>
        <dbReference type="ChEBI" id="CHEBI:29950"/>
        <dbReference type="ChEBI" id="CHEBI:30616"/>
        <dbReference type="ChEBI" id="CHEBI:33019"/>
        <dbReference type="ChEBI" id="CHEBI:61963"/>
        <dbReference type="ChEBI" id="CHEBI:65315"/>
        <dbReference type="ChEBI" id="CHEBI:87170"/>
        <dbReference type="ChEBI" id="CHEBI:456215"/>
        <dbReference type="EC" id="2.8.1.13"/>
    </reaction>
</comment>
<feature type="disulfide bond" description="Alternate" evidence="9">
    <location>
        <begin position="97"/>
        <end position="194"/>
    </location>
</feature>
<keyword evidence="9" id="KW-0963">Cytoplasm</keyword>
<dbReference type="InterPro" id="IPR014729">
    <property type="entry name" value="Rossmann-like_a/b/a_fold"/>
</dbReference>
<dbReference type="GO" id="GO:0002143">
    <property type="term" value="P:tRNA wobble position uridine thiolation"/>
    <property type="evidence" value="ECO:0007669"/>
    <property type="project" value="TreeGrafter"/>
</dbReference>
<feature type="binding site" evidence="9">
    <location>
        <position position="121"/>
    </location>
    <ligand>
        <name>ATP</name>
        <dbReference type="ChEBI" id="CHEBI:30616"/>
    </ligand>
</feature>
<dbReference type="RefSeq" id="WP_301198037.1">
    <property type="nucleotide sequence ID" value="NZ_JAPDPI010000005.1"/>
</dbReference>
<comment type="similarity">
    <text evidence="9">Belongs to the MnmA/TRMU family.</text>
</comment>
<evidence type="ECO:0000256" key="4">
    <source>
        <dbReference type="ARBA" id="ARBA00022741"/>
    </source>
</evidence>
<accession>A0AAE3SIL2</accession>
<proteinExistence type="inferred from homology"/>
<dbReference type="Gene3D" id="2.40.30.10">
    <property type="entry name" value="Translation factors"/>
    <property type="match status" value="1"/>
</dbReference>
<keyword evidence="1 9" id="KW-0820">tRNA-binding</keyword>
<dbReference type="GO" id="GO:0005737">
    <property type="term" value="C:cytoplasm"/>
    <property type="evidence" value="ECO:0007669"/>
    <property type="project" value="UniProtKB-SubCell"/>
</dbReference>
<dbReference type="Pfam" id="PF03054">
    <property type="entry name" value="tRNA_Me_trans"/>
    <property type="match status" value="1"/>
</dbReference>
<feature type="domain" description="tRNA-specific 2-thiouridylase MnmA-like central" evidence="11">
    <location>
        <begin position="217"/>
        <end position="267"/>
    </location>
</feature>
<evidence type="ECO:0000313" key="12">
    <source>
        <dbReference type="EMBL" id="MCW3804815.1"/>
    </source>
</evidence>
<dbReference type="AlphaFoldDB" id="A0AAE3SIL2"/>
<keyword evidence="7 9" id="KW-1015">Disulfide bond</keyword>
<comment type="function">
    <text evidence="9">Catalyzes the 2-thiolation of uridine at the wobble position (U34) of tRNA, leading to the formation of s(2)U34.</text>
</comment>
<evidence type="ECO:0000259" key="11">
    <source>
        <dbReference type="Pfam" id="PF20259"/>
    </source>
</evidence>
<keyword evidence="4 9" id="KW-0547">Nucleotide-binding</keyword>
<reference evidence="12" key="1">
    <citation type="submission" date="2022-10" db="EMBL/GenBank/DDBJ databases">
        <authorList>
            <person name="Yu W.X."/>
        </authorList>
    </citation>
    <scope>NUCLEOTIDE SEQUENCE</scope>
    <source>
        <strain evidence="12">D04</strain>
    </source>
</reference>
<sequence length="362" mass="40860">MAKKRVLLGMSGGIDSSMSAWYLLQKGYEVVGITFNTVSPLSSPESSHFISEAKNLACKLQFDHHVMDVYDDFKKEVIDYFVAEYLKGRTPNPCIRCNETIKWKLLYEEAQKLQCDYIATGHYVRLIKKDGIAYIQKGVDPLKDQSYFLWNLPQRILNKCIFPLGELLKSKIKIQADELGFKSITEKKESMGVCFLHGSDYRDFINEIKPGIKSKLANGNIINQEGEIIGSHEGFPYYTIGQKRGLALKKNHGECVAKIDAENNILITAPKNTLFSTHLKVSEFLSCNPNFLQQVQNVNIRIRGLDYTTPTPGSIELIADKLHINFNKPVWALTPGQSIVFYQDDMVVGGAIVDDMVFDTTV</sequence>
<keyword evidence="3 9" id="KW-0819">tRNA processing</keyword>
<dbReference type="Gene3D" id="2.30.30.280">
    <property type="entry name" value="Adenine nucleotide alpha hydrolases-like domains"/>
    <property type="match status" value="1"/>
</dbReference>
<feature type="binding site" evidence="9">
    <location>
        <position position="35"/>
    </location>
    <ligand>
        <name>ATP</name>
        <dbReference type="ChEBI" id="CHEBI:30616"/>
    </ligand>
</feature>
<evidence type="ECO:0000256" key="8">
    <source>
        <dbReference type="ARBA" id="ARBA00051542"/>
    </source>
</evidence>
<gene>
    <name evidence="9 12" type="primary">mnmA</name>
    <name evidence="12" type="ORF">OM074_04200</name>
</gene>
<dbReference type="InterPro" id="IPR046885">
    <property type="entry name" value="MnmA-like_C"/>
</dbReference>
<comment type="subcellular location">
    <subcellularLocation>
        <location evidence="9">Cytoplasm</location>
    </subcellularLocation>
</comment>
<evidence type="ECO:0000256" key="6">
    <source>
        <dbReference type="ARBA" id="ARBA00022884"/>
    </source>
</evidence>
<feature type="active site" description="Cysteine persulfide intermediate" evidence="9">
    <location>
        <position position="194"/>
    </location>
</feature>
<dbReference type="NCBIfam" id="NF001138">
    <property type="entry name" value="PRK00143.1"/>
    <property type="match status" value="1"/>
</dbReference>
<keyword evidence="5 9" id="KW-0067">ATP-binding</keyword>
<dbReference type="Pfam" id="PF20258">
    <property type="entry name" value="tRNA_Me_trans_C"/>
    <property type="match status" value="1"/>
</dbReference>
<evidence type="ECO:0000256" key="1">
    <source>
        <dbReference type="ARBA" id="ARBA00022555"/>
    </source>
</evidence>
<dbReference type="GO" id="GO:0000049">
    <property type="term" value="F:tRNA binding"/>
    <property type="evidence" value="ECO:0007669"/>
    <property type="project" value="UniProtKB-KW"/>
</dbReference>
<evidence type="ECO:0000256" key="3">
    <source>
        <dbReference type="ARBA" id="ARBA00022694"/>
    </source>
</evidence>
<dbReference type="EC" id="2.8.1.13" evidence="9"/>
<comment type="caution">
    <text evidence="9">Lacks conserved residue(s) required for the propagation of feature annotation.</text>
</comment>